<organism evidence="1 2">
    <name type="scientific">Pseudomonas kairouanensis</name>
    <dbReference type="NCBI Taxonomy" id="2293832"/>
    <lineage>
        <taxon>Bacteria</taxon>
        <taxon>Pseudomonadati</taxon>
        <taxon>Pseudomonadota</taxon>
        <taxon>Gammaproteobacteria</taxon>
        <taxon>Pseudomonadales</taxon>
        <taxon>Pseudomonadaceae</taxon>
        <taxon>Pseudomonas</taxon>
    </lineage>
</organism>
<name>A0A4Z0AWX9_9PSED</name>
<gene>
    <name evidence="1" type="ORF">DYL59_08725</name>
</gene>
<proteinExistence type="predicted"/>
<dbReference type="EMBL" id="QUZU01000007">
    <property type="protein sequence ID" value="TFY90614.1"/>
    <property type="molecule type" value="Genomic_DNA"/>
</dbReference>
<evidence type="ECO:0000313" key="2">
    <source>
        <dbReference type="Proteomes" id="UP000297391"/>
    </source>
</evidence>
<reference evidence="1 2" key="1">
    <citation type="journal article" date="2019" name="Syst. Appl. Microbiol.">
        <title>New species of pathogenic Pseudomonas isolated from citrus in Tunisia: Proposal of Pseudomonas kairouanensis sp. nov. and Pseudomonas nabeulensis sp. nov.</title>
        <authorList>
            <person name="Oueslati M."/>
            <person name="Mulet M."/>
            <person name="Gomila M."/>
            <person name="Berge O."/>
            <person name="Hajlaoui M.R."/>
            <person name="Lalucat J."/>
            <person name="Sadfi-Zouaoui N."/>
            <person name="Garcia-Valdes E."/>
        </authorList>
    </citation>
    <scope>NUCLEOTIDE SEQUENCE [LARGE SCALE GENOMIC DNA]</scope>
    <source>
        <strain evidence="1 2">KC12</strain>
    </source>
</reference>
<dbReference type="AlphaFoldDB" id="A0A4Z0AWX9"/>
<dbReference type="Proteomes" id="UP000297391">
    <property type="component" value="Unassembled WGS sequence"/>
</dbReference>
<accession>A0A4Z0AWX9</accession>
<protein>
    <submittedName>
        <fullName evidence="1">Uncharacterized protein</fullName>
    </submittedName>
</protein>
<evidence type="ECO:0000313" key="1">
    <source>
        <dbReference type="EMBL" id="TFY90614.1"/>
    </source>
</evidence>
<comment type="caution">
    <text evidence="1">The sequence shown here is derived from an EMBL/GenBank/DDBJ whole genome shotgun (WGS) entry which is preliminary data.</text>
</comment>
<keyword evidence="2" id="KW-1185">Reference proteome</keyword>
<sequence length="104" mass="11748">MGYHVCHRYGAMQSDPGLHTFPELLAELKTRPEDEEHAEVSVTNDEEWCIAVSLSGSVTFENLESGEPRHMRQVPEGKILDLWRLLAEGDVATLEQEPWLPGYA</sequence>